<organism evidence="8 9">
    <name type="scientific">Leptidea sinapis</name>
    <dbReference type="NCBI Taxonomy" id="189913"/>
    <lineage>
        <taxon>Eukaryota</taxon>
        <taxon>Metazoa</taxon>
        <taxon>Ecdysozoa</taxon>
        <taxon>Arthropoda</taxon>
        <taxon>Hexapoda</taxon>
        <taxon>Insecta</taxon>
        <taxon>Pterygota</taxon>
        <taxon>Neoptera</taxon>
        <taxon>Endopterygota</taxon>
        <taxon>Lepidoptera</taxon>
        <taxon>Glossata</taxon>
        <taxon>Ditrysia</taxon>
        <taxon>Papilionoidea</taxon>
        <taxon>Pieridae</taxon>
        <taxon>Dismorphiinae</taxon>
        <taxon>Leptidea</taxon>
    </lineage>
</organism>
<dbReference type="PANTHER" id="PTHR43243:SF17">
    <property type="entry name" value="CATIONIC AMINO ACID TRANSPORTER-RELATED"/>
    <property type="match status" value="1"/>
</dbReference>
<comment type="subcellular location">
    <subcellularLocation>
        <location evidence="1">Membrane</location>
        <topology evidence="1">Multi-pass membrane protein</topology>
    </subcellularLocation>
</comment>
<gene>
    <name evidence="8" type="ORF">LSINAPIS_LOCUS3548</name>
</gene>
<dbReference type="PIRSF" id="PIRSF006060">
    <property type="entry name" value="AA_transporter"/>
    <property type="match status" value="1"/>
</dbReference>
<protein>
    <recommendedName>
        <fullName evidence="7">Cationic amino acid transporter C-terminal domain-containing protein</fullName>
    </recommendedName>
</protein>
<feature type="transmembrane region" description="Helical" evidence="6">
    <location>
        <begin position="94"/>
        <end position="111"/>
    </location>
</feature>
<dbReference type="PANTHER" id="PTHR43243">
    <property type="entry name" value="INNER MEMBRANE TRANSPORTER YGJI-RELATED"/>
    <property type="match status" value="1"/>
</dbReference>
<dbReference type="InterPro" id="IPR029485">
    <property type="entry name" value="CAT_C"/>
</dbReference>
<evidence type="ECO:0000256" key="6">
    <source>
        <dbReference type="SAM" id="Phobius"/>
    </source>
</evidence>
<sequence length="628" mass="68541">MYLVTGMVVRRVAGPGTALSYIIAAVASLFSGVCYAEFGVRLPNTTGSAYTYAYIGTSSCARALSACFDSLCNGVISEYFGSKLGTIFGKPPDIVAFIITILMTSLLVGGVKKSLFFNNILNIINLSAWVFIVTAGLFYAKWDNWETHDGFLPYGWSGVFTGAATCFYAFIGFDIIATTGEEATNPKRSIPLAIVSSLAIVLVAYVSCSLMLTLIVPYNEVSSESALVDMFAYVSAPKCQYIVALGALAGLTVSMFGSMFPLPRVVYAMAQDGLIFRQLASISSSSGTPAFATFCGGGAASVIAMIIPIDVLVEMMSIGTLLAYTMVSTCVMILRYQPHITNLMELLPQTLRTPVDPEAAISGPREAILSITSHTQMMPQRVMVRRVTRSSPDSEESMAGEDSDYDRDDAFLVNSENNFYAPPGPCTSGSRFTRFWNALQRKMFAMSYLCPGFLPWMDCGPATEYSGMFVIKSVGVMYVLVIMLDVLAAYGSPSTSTFTAVVMVLLALAILMILLMISRKPQNRYGLIYATPGVPFIPAIAIIVNIYLILNLSILTLIRFTIWMILGLFMYFKYGIKNSVLETEPLIPREPTPPPRNPLERSMIPQPSAQPEPQRVFLPFSLSINYYL</sequence>
<evidence type="ECO:0000256" key="1">
    <source>
        <dbReference type="ARBA" id="ARBA00004141"/>
    </source>
</evidence>
<dbReference type="EMBL" id="FZQP02000848">
    <property type="protein sequence ID" value="VVC90690.1"/>
    <property type="molecule type" value="Genomic_DNA"/>
</dbReference>
<feature type="transmembrane region" description="Helical" evidence="6">
    <location>
        <begin position="123"/>
        <end position="142"/>
    </location>
</feature>
<keyword evidence="3 6" id="KW-1133">Transmembrane helix</keyword>
<feature type="transmembrane region" description="Helical" evidence="6">
    <location>
        <begin position="496"/>
        <end position="515"/>
    </location>
</feature>
<feature type="transmembrane region" description="Helical" evidence="6">
    <location>
        <begin position="527"/>
        <end position="548"/>
    </location>
</feature>
<dbReference type="AlphaFoldDB" id="A0A5E4PXF0"/>
<feature type="transmembrane region" description="Helical" evidence="6">
    <location>
        <begin position="189"/>
        <end position="216"/>
    </location>
</feature>
<feature type="transmembrane region" description="Helical" evidence="6">
    <location>
        <begin position="288"/>
        <end position="309"/>
    </location>
</feature>
<dbReference type="GO" id="GO:0015171">
    <property type="term" value="F:amino acid transmembrane transporter activity"/>
    <property type="evidence" value="ECO:0007669"/>
    <property type="project" value="TreeGrafter"/>
</dbReference>
<evidence type="ECO:0000313" key="8">
    <source>
        <dbReference type="EMBL" id="VVC90690.1"/>
    </source>
</evidence>
<evidence type="ECO:0000313" key="9">
    <source>
        <dbReference type="Proteomes" id="UP000324832"/>
    </source>
</evidence>
<proteinExistence type="predicted"/>
<feature type="domain" description="Cationic amino acid transporter C-terminal" evidence="7">
    <location>
        <begin position="529"/>
        <end position="579"/>
    </location>
</feature>
<evidence type="ECO:0000256" key="4">
    <source>
        <dbReference type="ARBA" id="ARBA00023136"/>
    </source>
</evidence>
<feature type="transmembrane region" description="Helical" evidence="6">
    <location>
        <begin position="469"/>
        <end position="490"/>
    </location>
</feature>
<dbReference type="Proteomes" id="UP000324832">
    <property type="component" value="Unassembled WGS sequence"/>
</dbReference>
<accession>A0A5E4PXF0</accession>
<reference evidence="8 9" key="1">
    <citation type="submission" date="2017-07" db="EMBL/GenBank/DDBJ databases">
        <authorList>
            <person name="Talla V."/>
            <person name="Backstrom N."/>
        </authorList>
    </citation>
    <scope>NUCLEOTIDE SEQUENCE [LARGE SCALE GENOMIC DNA]</scope>
</reference>
<feature type="transmembrane region" description="Helical" evidence="6">
    <location>
        <begin position="154"/>
        <end position="177"/>
    </location>
</feature>
<dbReference type="InterPro" id="IPR002293">
    <property type="entry name" value="AA/rel_permease1"/>
</dbReference>
<feature type="region of interest" description="Disordered" evidence="5">
    <location>
        <begin position="587"/>
        <end position="612"/>
    </location>
</feature>
<feature type="transmembrane region" description="Helical" evidence="6">
    <location>
        <begin position="554"/>
        <end position="572"/>
    </location>
</feature>
<keyword evidence="2 6" id="KW-0812">Transmembrane</keyword>
<feature type="transmembrane region" description="Helical" evidence="6">
    <location>
        <begin position="315"/>
        <end position="334"/>
    </location>
</feature>
<evidence type="ECO:0000256" key="3">
    <source>
        <dbReference type="ARBA" id="ARBA00022989"/>
    </source>
</evidence>
<evidence type="ECO:0000256" key="5">
    <source>
        <dbReference type="SAM" id="MobiDB-lite"/>
    </source>
</evidence>
<evidence type="ECO:0000256" key="2">
    <source>
        <dbReference type="ARBA" id="ARBA00022692"/>
    </source>
</evidence>
<keyword evidence="9" id="KW-1185">Reference proteome</keyword>
<dbReference type="GO" id="GO:0005886">
    <property type="term" value="C:plasma membrane"/>
    <property type="evidence" value="ECO:0007669"/>
    <property type="project" value="TreeGrafter"/>
</dbReference>
<evidence type="ECO:0000259" key="7">
    <source>
        <dbReference type="Pfam" id="PF13906"/>
    </source>
</evidence>
<dbReference type="Pfam" id="PF13520">
    <property type="entry name" value="AA_permease_2"/>
    <property type="match status" value="1"/>
</dbReference>
<feature type="compositionally biased region" description="Pro residues" evidence="5">
    <location>
        <begin position="588"/>
        <end position="597"/>
    </location>
</feature>
<feature type="transmembrane region" description="Helical" evidence="6">
    <location>
        <begin position="241"/>
        <end position="267"/>
    </location>
</feature>
<keyword evidence="4 6" id="KW-0472">Membrane</keyword>
<name>A0A5E4PXF0_9NEOP</name>
<dbReference type="Gene3D" id="1.20.1740.10">
    <property type="entry name" value="Amino acid/polyamine transporter I"/>
    <property type="match status" value="1"/>
</dbReference>
<feature type="transmembrane region" description="Helical" evidence="6">
    <location>
        <begin position="12"/>
        <end position="38"/>
    </location>
</feature>
<dbReference type="Pfam" id="PF13906">
    <property type="entry name" value="AA_permease_C"/>
    <property type="match status" value="1"/>
</dbReference>